<dbReference type="InterPro" id="IPR002018">
    <property type="entry name" value="CarbesteraseB"/>
</dbReference>
<dbReference type="VEuPathDB" id="FungiDB:AO090138000015"/>
<protein>
    <submittedName>
        <fullName evidence="2">Carboxylesterase type B</fullName>
    </submittedName>
</protein>
<feature type="domain" description="Carboxylesterase type B" evidence="1">
    <location>
        <begin position="1"/>
        <end position="227"/>
    </location>
</feature>
<sequence>MRGKSAPDIMELANNRTYLGTPLFFAPTSGSGNSLSNVRPTLEKGSWADVPVMYSTNKNEGSIFAHVRRLSTAKEAEKRALPPQQVLIDDVQSADAETNMLPLCPNLSNRWCFLNWSKCVDDRGSIYLPDVRTSQVYRETQPQGVWRYRYSPEFPNLTPYDDVGAYHGAELPQVLGTYNATTATENPIVLSAFMQKTWTDFAKDPENGPGWPSLNEDSKLADFRNDENPQSITLIEAKDADKNCGIWFRESETYDLAW</sequence>
<evidence type="ECO:0000259" key="1">
    <source>
        <dbReference type="Pfam" id="PF00135"/>
    </source>
</evidence>
<dbReference type="AlphaFoldDB" id="A0A1S9D7K2"/>
<accession>A0A1S9D7K2</accession>
<proteinExistence type="predicted"/>
<dbReference type="InterPro" id="IPR029058">
    <property type="entry name" value="AB_hydrolase_fold"/>
</dbReference>
<organism evidence="2 3">
    <name type="scientific">Aspergillus oryzae</name>
    <name type="common">Yellow koji mold</name>
    <dbReference type="NCBI Taxonomy" id="5062"/>
    <lineage>
        <taxon>Eukaryota</taxon>
        <taxon>Fungi</taxon>
        <taxon>Dikarya</taxon>
        <taxon>Ascomycota</taxon>
        <taxon>Pezizomycotina</taxon>
        <taxon>Eurotiomycetes</taxon>
        <taxon>Eurotiomycetidae</taxon>
        <taxon>Eurotiales</taxon>
        <taxon>Aspergillaceae</taxon>
        <taxon>Aspergillus</taxon>
        <taxon>Aspergillus subgen. Circumdati</taxon>
    </lineage>
</organism>
<evidence type="ECO:0000313" key="2">
    <source>
        <dbReference type="EMBL" id="OOO05102.1"/>
    </source>
</evidence>
<dbReference type="Gene3D" id="3.40.50.1820">
    <property type="entry name" value="alpha/beta hydrolase"/>
    <property type="match status" value="1"/>
</dbReference>
<dbReference type="Proteomes" id="UP000190312">
    <property type="component" value="Unassembled WGS sequence"/>
</dbReference>
<evidence type="ECO:0000313" key="3">
    <source>
        <dbReference type="Proteomes" id="UP000190312"/>
    </source>
</evidence>
<dbReference type="OrthoDB" id="408631at2759"/>
<name>A0A1S9D7K2_ASPOZ</name>
<dbReference type="Pfam" id="PF00135">
    <property type="entry name" value="COesterase"/>
    <property type="match status" value="1"/>
</dbReference>
<comment type="caution">
    <text evidence="2">The sequence shown here is derived from an EMBL/GenBank/DDBJ whole genome shotgun (WGS) entry which is preliminary data.</text>
</comment>
<dbReference type="EMBL" id="MKZY01000010">
    <property type="protein sequence ID" value="OOO05102.1"/>
    <property type="molecule type" value="Genomic_DNA"/>
</dbReference>
<dbReference type="SUPFAM" id="SSF53474">
    <property type="entry name" value="alpha/beta-Hydrolases"/>
    <property type="match status" value="1"/>
</dbReference>
<reference evidence="2 3" key="1">
    <citation type="submission" date="2016-10" db="EMBL/GenBank/DDBJ databases">
        <title>Genome sequencing of Aspergillus oryzae BCC7051.</title>
        <authorList>
            <person name="Thammarongtham C."/>
            <person name="Vorapreeda T."/>
            <person name="Nookaew I."/>
            <person name="Srisuk T."/>
            <person name="Land M."/>
            <person name="Jeennor S."/>
            <person name="Laoteng K."/>
        </authorList>
    </citation>
    <scope>NUCLEOTIDE SEQUENCE [LARGE SCALE GENOMIC DNA]</scope>
    <source>
        <strain evidence="2 3">BCC7051</strain>
    </source>
</reference>
<gene>
    <name evidence="2" type="ORF">OAory_01114390</name>
</gene>